<organism evidence="2 3">
    <name type="scientific">Salix dunnii</name>
    <dbReference type="NCBI Taxonomy" id="1413687"/>
    <lineage>
        <taxon>Eukaryota</taxon>
        <taxon>Viridiplantae</taxon>
        <taxon>Streptophyta</taxon>
        <taxon>Embryophyta</taxon>
        <taxon>Tracheophyta</taxon>
        <taxon>Spermatophyta</taxon>
        <taxon>Magnoliopsida</taxon>
        <taxon>eudicotyledons</taxon>
        <taxon>Gunneridae</taxon>
        <taxon>Pentapetalae</taxon>
        <taxon>rosids</taxon>
        <taxon>fabids</taxon>
        <taxon>Malpighiales</taxon>
        <taxon>Salicaceae</taxon>
        <taxon>Saliceae</taxon>
        <taxon>Salix</taxon>
    </lineage>
</organism>
<evidence type="ECO:0000256" key="1">
    <source>
        <dbReference type="SAM" id="MobiDB-lite"/>
    </source>
</evidence>
<protein>
    <submittedName>
        <fullName evidence="2">Uncharacterized protein</fullName>
    </submittedName>
</protein>
<proteinExistence type="predicted"/>
<dbReference type="AlphaFoldDB" id="A0A835N6U9"/>
<dbReference type="Proteomes" id="UP000657918">
    <property type="component" value="Unassembled WGS sequence"/>
</dbReference>
<gene>
    <name evidence="2" type="ORF">SADUNF_Sadunf02G0074000</name>
</gene>
<comment type="caution">
    <text evidence="2">The sequence shown here is derived from an EMBL/GenBank/DDBJ whole genome shotgun (WGS) entry which is preliminary data.</text>
</comment>
<reference evidence="2 3" key="1">
    <citation type="submission" date="2020-10" db="EMBL/GenBank/DDBJ databases">
        <title>Plant Genome Project.</title>
        <authorList>
            <person name="Zhang R.-G."/>
        </authorList>
    </citation>
    <scope>NUCLEOTIDE SEQUENCE [LARGE SCALE GENOMIC DNA]</scope>
    <source>
        <strain evidence="2">FAFU-HL-1</strain>
        <tissue evidence="2">Leaf</tissue>
    </source>
</reference>
<feature type="region of interest" description="Disordered" evidence="1">
    <location>
        <begin position="99"/>
        <end position="118"/>
    </location>
</feature>
<evidence type="ECO:0000313" key="3">
    <source>
        <dbReference type="Proteomes" id="UP000657918"/>
    </source>
</evidence>
<keyword evidence="3" id="KW-1185">Reference proteome</keyword>
<dbReference type="EMBL" id="JADGMS010000002">
    <property type="protein sequence ID" value="KAF9687250.1"/>
    <property type="molecule type" value="Genomic_DNA"/>
</dbReference>
<dbReference type="OrthoDB" id="1713470at2759"/>
<sequence length="203" mass="22389">MILILSDEHVRWLYWLRDLQSGLKSSEEYIIGPPNGFADDHDISADKDQDQVKLYGKEQGLGWVARPVRGESASGLVSRPGSIANQNVPLMDPLNEDWDEESKVREGEDYASDGAANDNTKKPINMISCLRLYIPFNPYINPVFTILPGIAAGMRSQFSTPLPPTDFASRGLSAKTIPGFDGHGRINSELPFINKVNAMPASE</sequence>
<evidence type="ECO:0000313" key="2">
    <source>
        <dbReference type="EMBL" id="KAF9687250.1"/>
    </source>
</evidence>
<accession>A0A835N6U9</accession>
<name>A0A835N6U9_9ROSI</name>